<keyword evidence="5 9" id="KW-0548">Nucleotidyltransferase</keyword>
<reference evidence="11 12" key="1">
    <citation type="submission" date="2021-08" db="EMBL/GenBank/DDBJ databases">
        <authorList>
            <person name="Peeters C."/>
        </authorList>
    </citation>
    <scope>NUCLEOTIDE SEQUENCE [LARGE SCALE GENOMIC DNA]</scope>
    <source>
        <strain evidence="11 12">LMG 32289</strain>
    </source>
</reference>
<evidence type="ECO:0000256" key="4">
    <source>
        <dbReference type="ARBA" id="ARBA00022679"/>
    </source>
</evidence>
<comment type="caution">
    <text evidence="11">The sequence shown here is derived from an EMBL/GenBank/DDBJ whole genome shotgun (WGS) entry which is preliminary data.</text>
</comment>
<dbReference type="RefSeq" id="WP_223985001.1">
    <property type="nucleotide sequence ID" value="NZ_CAJZAG010000003.1"/>
</dbReference>
<keyword evidence="6 9" id="KW-0479">Metal-binding</keyword>
<evidence type="ECO:0000313" key="11">
    <source>
        <dbReference type="EMBL" id="CAG9169617.1"/>
    </source>
</evidence>
<evidence type="ECO:0000256" key="7">
    <source>
        <dbReference type="ARBA" id="ARBA00022842"/>
    </source>
</evidence>
<keyword evidence="12" id="KW-1185">Reference proteome</keyword>
<protein>
    <recommendedName>
        <fullName evidence="3 9">Glucose-1-phosphate thymidylyltransferase</fullName>
        <ecNumber evidence="3 9">2.7.7.24</ecNumber>
    </recommendedName>
</protein>
<comment type="catalytic activity">
    <reaction evidence="8 9">
        <text>dTTP + alpha-D-glucose 1-phosphate + H(+) = dTDP-alpha-D-glucose + diphosphate</text>
        <dbReference type="Rhea" id="RHEA:15225"/>
        <dbReference type="ChEBI" id="CHEBI:15378"/>
        <dbReference type="ChEBI" id="CHEBI:33019"/>
        <dbReference type="ChEBI" id="CHEBI:37568"/>
        <dbReference type="ChEBI" id="CHEBI:57477"/>
        <dbReference type="ChEBI" id="CHEBI:58601"/>
        <dbReference type="EC" id="2.7.7.24"/>
    </reaction>
</comment>
<dbReference type="Pfam" id="PF00483">
    <property type="entry name" value="NTP_transferase"/>
    <property type="match status" value="1"/>
</dbReference>
<dbReference type="EC" id="2.7.7.24" evidence="3 9"/>
<feature type="domain" description="Nucleotidyl transferase" evidence="10">
    <location>
        <begin position="3"/>
        <end position="239"/>
    </location>
</feature>
<evidence type="ECO:0000259" key="10">
    <source>
        <dbReference type="Pfam" id="PF00483"/>
    </source>
</evidence>
<evidence type="ECO:0000313" key="12">
    <source>
        <dbReference type="Proteomes" id="UP000706525"/>
    </source>
</evidence>
<evidence type="ECO:0000256" key="5">
    <source>
        <dbReference type="ARBA" id="ARBA00022695"/>
    </source>
</evidence>
<proteinExistence type="inferred from homology"/>
<keyword evidence="7 9" id="KW-0460">Magnesium</keyword>
<accession>A0ABM8WQ96</accession>
<evidence type="ECO:0000256" key="3">
    <source>
        <dbReference type="ARBA" id="ARBA00012461"/>
    </source>
</evidence>
<dbReference type="Gene3D" id="3.90.550.10">
    <property type="entry name" value="Spore Coat Polysaccharide Biosynthesis Protein SpsA, Chain A"/>
    <property type="match status" value="1"/>
</dbReference>
<evidence type="ECO:0000256" key="8">
    <source>
        <dbReference type="ARBA" id="ARBA00049336"/>
    </source>
</evidence>
<comment type="cofactor">
    <cofactor evidence="1">
        <name>Mg(2+)</name>
        <dbReference type="ChEBI" id="CHEBI:18420"/>
    </cofactor>
</comment>
<dbReference type="PANTHER" id="PTHR43532">
    <property type="entry name" value="GLUCOSE-1-PHOSPHATE THYMIDYLYLTRANSFERASE"/>
    <property type="match status" value="1"/>
</dbReference>
<dbReference type="InterPro" id="IPR005907">
    <property type="entry name" value="G1P_thy_trans_s"/>
</dbReference>
<dbReference type="CDD" id="cd02538">
    <property type="entry name" value="G1P_TT_short"/>
    <property type="match status" value="1"/>
</dbReference>
<comment type="similarity">
    <text evidence="2 9">Belongs to the glucose-1-phosphate thymidylyltransferase family.</text>
</comment>
<name>A0ABM8WQ96_9BURK</name>
<keyword evidence="4 9" id="KW-0808">Transferase</keyword>
<gene>
    <name evidence="11" type="primary">rfbA</name>
    <name evidence="11" type="ORF">LMG32289_01760</name>
</gene>
<dbReference type="SUPFAM" id="SSF53448">
    <property type="entry name" value="Nucleotide-diphospho-sugar transferases"/>
    <property type="match status" value="1"/>
</dbReference>
<evidence type="ECO:0000256" key="1">
    <source>
        <dbReference type="ARBA" id="ARBA00001946"/>
    </source>
</evidence>
<dbReference type="InterPro" id="IPR029044">
    <property type="entry name" value="Nucleotide-diphossugar_trans"/>
</dbReference>
<dbReference type="NCBIfam" id="TIGR01207">
    <property type="entry name" value="rmlA"/>
    <property type="match status" value="1"/>
</dbReference>
<dbReference type="InterPro" id="IPR005835">
    <property type="entry name" value="NTP_transferase_dom"/>
</dbReference>
<dbReference type="EMBL" id="CAJZAG010000003">
    <property type="protein sequence ID" value="CAG9169617.1"/>
    <property type="molecule type" value="Genomic_DNA"/>
</dbReference>
<evidence type="ECO:0000256" key="6">
    <source>
        <dbReference type="ARBA" id="ARBA00022723"/>
    </source>
</evidence>
<dbReference type="PANTHER" id="PTHR43532:SF1">
    <property type="entry name" value="GLUCOSE-1-PHOSPHATE THYMIDYLYLTRANSFERASE 1"/>
    <property type="match status" value="1"/>
</dbReference>
<dbReference type="GO" id="GO:0008879">
    <property type="term" value="F:glucose-1-phosphate thymidylyltransferase activity"/>
    <property type="evidence" value="ECO:0007669"/>
    <property type="project" value="UniProtKB-EC"/>
</dbReference>
<comment type="function">
    <text evidence="9">Catalyzes the formation of dTDP-glucose, from dTTP and glucose 1-phosphate, as well as its pyrophosphorolysis.</text>
</comment>
<sequence>MRKGIILAGGSGTRLYPITRSVSKQLLPVYDKPMIYYPLSTLMLAGIRDILIISTPEDTPRFAEMLGDGSAWGLNLSYAVQPSPDGLAQAFIIGRDFVGNDPSTLILGDNIFFGHDLAGQLERASEKEQGATVFAYHVHDPERYGVVEFDDNFRALSLEEKPVKPRSHYAVTGLYFYDNQICDIAADVKPSARGELEITDVNKRYLELGQLDVEIMGRGYAWLDTGTHDSLLEAASFIATLQNRQGLMVACPEEIAYRSKWITAEQVERLAKPLLKNGYGQYLQHIISESIK</sequence>
<evidence type="ECO:0000256" key="9">
    <source>
        <dbReference type="RuleBase" id="RU003706"/>
    </source>
</evidence>
<dbReference type="Proteomes" id="UP000706525">
    <property type="component" value="Unassembled WGS sequence"/>
</dbReference>
<evidence type="ECO:0000256" key="2">
    <source>
        <dbReference type="ARBA" id="ARBA00010480"/>
    </source>
</evidence>
<organism evidence="11 12">
    <name type="scientific">Cupriavidus pampae</name>
    <dbReference type="NCBI Taxonomy" id="659251"/>
    <lineage>
        <taxon>Bacteria</taxon>
        <taxon>Pseudomonadati</taxon>
        <taxon>Pseudomonadota</taxon>
        <taxon>Betaproteobacteria</taxon>
        <taxon>Burkholderiales</taxon>
        <taxon>Burkholderiaceae</taxon>
        <taxon>Cupriavidus</taxon>
    </lineage>
</organism>